<protein>
    <submittedName>
        <fullName evidence="2">Uncharacterized protein</fullName>
    </submittedName>
</protein>
<feature type="compositionally biased region" description="Polar residues" evidence="1">
    <location>
        <begin position="91"/>
        <end position="124"/>
    </location>
</feature>
<dbReference type="Proteomes" id="UP000712281">
    <property type="component" value="Unassembled WGS sequence"/>
</dbReference>
<evidence type="ECO:0000313" key="2">
    <source>
        <dbReference type="EMBL" id="KAF2620946.1"/>
    </source>
</evidence>
<sequence>MSIPAYGPIWVQDHMKPSQAILSKPRDGEVLLLYLKEQKHTASVVLVKIARSKKQEVTASLPGSSDRGGSYTILQKYSSIRQRYKGHWQGRQRSSPTSRNLHVSEGSTPNPSGSMRINSRTSGPQEDISVMAGFREVTSKMTKWKDLRPAKSTRNCRTTRSIKVTVPGSCPIELKDILKSSTKGNECNLDYGPHPIDIERGPFPKDNTRCRTEPIQPPVLRWRNKSSPPGYQKEFLITSRLQRRFNRNYEFVCDVLQYFRVVRQRTSLHASPKGLVLPEKGMGRIMVFTRLLSSTEPLLPRVRVRPKKTKLKEKKNKLHNTAPPRCMLLQKIILQPISNHGAHKQEKRHTH</sequence>
<dbReference type="AlphaFoldDB" id="A0A8S9MU17"/>
<evidence type="ECO:0000256" key="1">
    <source>
        <dbReference type="SAM" id="MobiDB-lite"/>
    </source>
</evidence>
<feature type="region of interest" description="Disordered" evidence="1">
    <location>
        <begin position="84"/>
        <end position="125"/>
    </location>
</feature>
<reference evidence="2" key="1">
    <citation type="submission" date="2019-12" db="EMBL/GenBank/DDBJ databases">
        <title>Genome sequencing and annotation of Brassica cretica.</title>
        <authorList>
            <person name="Studholme D.J."/>
            <person name="Sarris P.F."/>
        </authorList>
    </citation>
    <scope>NUCLEOTIDE SEQUENCE</scope>
    <source>
        <strain evidence="2">PFS-001/15</strain>
        <tissue evidence="2">Leaf</tissue>
    </source>
</reference>
<accession>A0A8S9MU17</accession>
<comment type="caution">
    <text evidence="2">The sequence shown here is derived from an EMBL/GenBank/DDBJ whole genome shotgun (WGS) entry which is preliminary data.</text>
</comment>
<dbReference type="EMBL" id="QGKW02000007">
    <property type="protein sequence ID" value="KAF2620946.1"/>
    <property type="molecule type" value="Genomic_DNA"/>
</dbReference>
<gene>
    <name evidence="2" type="ORF">F2Q68_00039278</name>
</gene>
<evidence type="ECO:0000313" key="3">
    <source>
        <dbReference type="Proteomes" id="UP000712281"/>
    </source>
</evidence>
<organism evidence="2 3">
    <name type="scientific">Brassica cretica</name>
    <name type="common">Mustard</name>
    <dbReference type="NCBI Taxonomy" id="69181"/>
    <lineage>
        <taxon>Eukaryota</taxon>
        <taxon>Viridiplantae</taxon>
        <taxon>Streptophyta</taxon>
        <taxon>Embryophyta</taxon>
        <taxon>Tracheophyta</taxon>
        <taxon>Spermatophyta</taxon>
        <taxon>Magnoliopsida</taxon>
        <taxon>eudicotyledons</taxon>
        <taxon>Gunneridae</taxon>
        <taxon>Pentapetalae</taxon>
        <taxon>rosids</taxon>
        <taxon>malvids</taxon>
        <taxon>Brassicales</taxon>
        <taxon>Brassicaceae</taxon>
        <taxon>Brassiceae</taxon>
        <taxon>Brassica</taxon>
    </lineage>
</organism>
<name>A0A8S9MU17_BRACR</name>
<proteinExistence type="predicted"/>